<keyword evidence="2" id="KW-1185">Reference proteome</keyword>
<sequence>MGRSVLIKDTTREERIRIVNKALSWCDDSSCENCSGCSMGVGSVEAMYAPYIDGRLELREINYLHAARHFTLGGGYAPDPLERT</sequence>
<evidence type="ECO:0000313" key="2">
    <source>
        <dbReference type="Proteomes" id="UP001332931"/>
    </source>
</evidence>
<comment type="caution">
    <text evidence="1">The sequence shown here is derived from an EMBL/GenBank/DDBJ whole genome shotgun (WGS) entry which is preliminary data.</text>
</comment>
<gene>
    <name evidence="1" type="ORF">VXJ25_02880</name>
</gene>
<accession>A0ABU7R8K4</accession>
<organism evidence="1 2">
    <name type="scientific">Olsenella absiana</name>
    <dbReference type="NCBI Taxonomy" id="3115222"/>
    <lineage>
        <taxon>Bacteria</taxon>
        <taxon>Bacillati</taxon>
        <taxon>Actinomycetota</taxon>
        <taxon>Coriobacteriia</taxon>
        <taxon>Coriobacteriales</taxon>
        <taxon>Atopobiaceae</taxon>
        <taxon>Olsenella</taxon>
    </lineage>
</organism>
<evidence type="ECO:0000313" key="1">
    <source>
        <dbReference type="EMBL" id="MEE6146946.1"/>
    </source>
</evidence>
<name>A0ABU7R8K4_9ACTN</name>
<proteinExistence type="predicted"/>
<protein>
    <submittedName>
        <fullName evidence="1">Uncharacterized protein</fullName>
    </submittedName>
</protein>
<dbReference type="Proteomes" id="UP001332931">
    <property type="component" value="Unassembled WGS sequence"/>
</dbReference>
<dbReference type="EMBL" id="JAZGJQ010000002">
    <property type="protein sequence ID" value="MEE6146946.1"/>
    <property type="molecule type" value="Genomic_DNA"/>
</dbReference>
<dbReference type="RefSeq" id="WP_330957712.1">
    <property type="nucleotide sequence ID" value="NZ_JAZGJQ010000002.1"/>
</dbReference>
<reference evidence="1 2" key="1">
    <citation type="submission" date="2024-01" db="EMBL/GenBank/DDBJ databases">
        <title>Description of Olsenella sp. nov., isolated from pig feces.</title>
        <authorList>
            <person name="Chang Y.-H."/>
        </authorList>
    </citation>
    <scope>NUCLEOTIDE SEQUENCE [LARGE SCALE GENOMIC DNA]</scope>
    <source>
        <strain evidence="1 2">YH-ols2223</strain>
    </source>
</reference>